<dbReference type="GO" id="GO:0016036">
    <property type="term" value="P:cellular response to phosphate starvation"/>
    <property type="evidence" value="ECO:0007669"/>
    <property type="project" value="TreeGrafter"/>
</dbReference>
<feature type="domain" description="Histidine kinase" evidence="13">
    <location>
        <begin position="237"/>
        <end position="455"/>
    </location>
</feature>
<dbReference type="Gene3D" id="3.30.565.10">
    <property type="entry name" value="Histidine kinase-like ATPase, C-terminal domain"/>
    <property type="match status" value="1"/>
</dbReference>
<dbReference type="CDD" id="cd00130">
    <property type="entry name" value="PAS"/>
    <property type="match status" value="1"/>
</dbReference>
<dbReference type="InterPro" id="IPR000014">
    <property type="entry name" value="PAS"/>
</dbReference>
<dbReference type="InterPro" id="IPR036890">
    <property type="entry name" value="HATPase_C_sf"/>
</dbReference>
<dbReference type="InterPro" id="IPR003594">
    <property type="entry name" value="HATPase_dom"/>
</dbReference>
<evidence type="ECO:0000256" key="2">
    <source>
        <dbReference type="ARBA" id="ARBA00004236"/>
    </source>
</evidence>
<dbReference type="STRING" id="595434.RISK_004389"/>
<dbReference type="InterPro" id="IPR035965">
    <property type="entry name" value="PAS-like_dom_sf"/>
</dbReference>
<sequence length="463" mass="50736">MKQPASDVTFAFVESNDGMSPDARPRPSPICFSQPRWRSFGPAIVGMVLILILVIAGASSWLVGGGSLAIIGLSLVFRHWHDTQRDDAVSAYVRESTEDIQKWQERLRCLHAETKQNASALLQLSDGVIVLAKDFSVLLINPSAVRLLGLKKRDALLGRCFTELVRVPQLLASIRSAVKEQQPQEFAVEVHDQGVIRPLRVRVDLIDTGEESNLQLSLRDETESRRVEDMRREFIANVSHELKTPLAAIKGYAETVELAVQDDPDAALHFMQQITAQCLRLERLVHEMMQLARAQAGPANLHLSSVSLAEIVGDAIRTYEPVAVANGLDLIPEIPPGKAKIIADREATLTIANNLIGNAIRYTPTGGEVRVSIEEQPEHWALIVKDTGVGIPSAEQNRIFERFYRGSRNEESSTSGTGLGLAIVKHLTQAQDGNVSVASTPGEGSRFCVCLPAVQSSTELNRV</sequence>
<dbReference type="Proteomes" id="UP000036367">
    <property type="component" value="Unassembled WGS sequence"/>
</dbReference>
<dbReference type="InterPro" id="IPR013656">
    <property type="entry name" value="PAS_4"/>
</dbReference>
<evidence type="ECO:0000256" key="6">
    <source>
        <dbReference type="ARBA" id="ARBA00022679"/>
    </source>
</evidence>
<evidence type="ECO:0000256" key="12">
    <source>
        <dbReference type="SAM" id="Phobius"/>
    </source>
</evidence>
<dbReference type="GO" id="GO:0004721">
    <property type="term" value="F:phosphoprotein phosphatase activity"/>
    <property type="evidence" value="ECO:0007669"/>
    <property type="project" value="TreeGrafter"/>
</dbReference>
<keyword evidence="8" id="KW-0418">Kinase</keyword>
<evidence type="ECO:0000256" key="8">
    <source>
        <dbReference type="ARBA" id="ARBA00022777"/>
    </source>
</evidence>
<evidence type="ECO:0000256" key="11">
    <source>
        <dbReference type="ARBA" id="ARBA00023136"/>
    </source>
</evidence>
<dbReference type="AlphaFoldDB" id="A0A0J1BAP1"/>
<dbReference type="SMART" id="SM00091">
    <property type="entry name" value="PAS"/>
    <property type="match status" value="1"/>
</dbReference>
<keyword evidence="7" id="KW-0547">Nucleotide-binding</keyword>
<dbReference type="Pfam" id="PF02518">
    <property type="entry name" value="HATPase_c"/>
    <property type="match status" value="1"/>
</dbReference>
<dbReference type="FunFam" id="1.10.287.130:FF:000008">
    <property type="entry name" value="Two-component sensor histidine kinase"/>
    <property type="match status" value="1"/>
</dbReference>
<keyword evidence="4" id="KW-1003">Cell membrane</keyword>
<dbReference type="PROSITE" id="PS50109">
    <property type="entry name" value="HIS_KIN"/>
    <property type="match status" value="1"/>
</dbReference>
<keyword evidence="12" id="KW-0812">Transmembrane</keyword>
<dbReference type="InterPro" id="IPR036097">
    <property type="entry name" value="HisK_dim/P_sf"/>
</dbReference>
<feature type="transmembrane region" description="Helical" evidence="12">
    <location>
        <begin position="44"/>
        <end position="77"/>
    </location>
</feature>
<evidence type="ECO:0000256" key="9">
    <source>
        <dbReference type="ARBA" id="ARBA00022840"/>
    </source>
</evidence>
<keyword evidence="12" id="KW-1133">Transmembrane helix</keyword>
<dbReference type="Gene3D" id="1.10.287.130">
    <property type="match status" value="1"/>
</dbReference>
<dbReference type="CDD" id="cd00082">
    <property type="entry name" value="HisKA"/>
    <property type="match status" value="1"/>
</dbReference>
<keyword evidence="6 14" id="KW-0808">Transferase</keyword>
<comment type="caution">
    <text evidence="14">The sequence shown here is derived from an EMBL/GenBank/DDBJ whole genome shotgun (WGS) entry which is preliminary data.</text>
</comment>
<dbReference type="Gene3D" id="3.30.450.20">
    <property type="entry name" value="PAS domain"/>
    <property type="match status" value="1"/>
</dbReference>
<dbReference type="Pfam" id="PF08448">
    <property type="entry name" value="PAS_4"/>
    <property type="match status" value="1"/>
</dbReference>
<keyword evidence="11 12" id="KW-0472">Membrane</keyword>
<dbReference type="SUPFAM" id="SSF55874">
    <property type="entry name" value="ATPase domain of HSP90 chaperone/DNA topoisomerase II/histidine kinase"/>
    <property type="match status" value="1"/>
</dbReference>
<dbReference type="FunFam" id="3.30.565.10:FF:000049">
    <property type="entry name" value="Two-component sensor histidine kinase"/>
    <property type="match status" value="1"/>
</dbReference>
<dbReference type="EMBL" id="LECT01000035">
    <property type="protein sequence ID" value="KLU03598.1"/>
    <property type="molecule type" value="Genomic_DNA"/>
</dbReference>
<dbReference type="PANTHER" id="PTHR45453">
    <property type="entry name" value="PHOSPHATE REGULON SENSOR PROTEIN PHOR"/>
    <property type="match status" value="1"/>
</dbReference>
<evidence type="ECO:0000259" key="13">
    <source>
        <dbReference type="PROSITE" id="PS50109"/>
    </source>
</evidence>
<reference evidence="14" key="1">
    <citation type="submission" date="2015-05" db="EMBL/GenBank/DDBJ databases">
        <title>Permanent draft genome of Rhodopirellula islandicus K833.</title>
        <authorList>
            <person name="Kizina J."/>
            <person name="Richter M."/>
            <person name="Glockner F.O."/>
            <person name="Harder J."/>
        </authorList>
    </citation>
    <scope>NUCLEOTIDE SEQUENCE [LARGE SCALE GENOMIC DNA]</scope>
    <source>
        <strain evidence="14">K833</strain>
    </source>
</reference>
<evidence type="ECO:0000256" key="5">
    <source>
        <dbReference type="ARBA" id="ARBA00022553"/>
    </source>
</evidence>
<dbReference type="SMART" id="SM00387">
    <property type="entry name" value="HATPase_c"/>
    <property type="match status" value="1"/>
</dbReference>
<name>A0A0J1BAP1_RHOIS</name>
<dbReference type="GO" id="GO:0005524">
    <property type="term" value="F:ATP binding"/>
    <property type="evidence" value="ECO:0007669"/>
    <property type="project" value="UniProtKB-KW"/>
</dbReference>
<dbReference type="InterPro" id="IPR005467">
    <property type="entry name" value="His_kinase_dom"/>
</dbReference>
<gene>
    <name evidence="14" type="ORF">RISK_004389</name>
</gene>
<dbReference type="SUPFAM" id="SSF47384">
    <property type="entry name" value="Homodimeric domain of signal transducing histidine kinase"/>
    <property type="match status" value="1"/>
</dbReference>
<organism evidence="14 15">
    <name type="scientific">Rhodopirellula islandica</name>
    <dbReference type="NCBI Taxonomy" id="595434"/>
    <lineage>
        <taxon>Bacteria</taxon>
        <taxon>Pseudomonadati</taxon>
        <taxon>Planctomycetota</taxon>
        <taxon>Planctomycetia</taxon>
        <taxon>Pirellulales</taxon>
        <taxon>Pirellulaceae</taxon>
        <taxon>Rhodopirellula</taxon>
    </lineage>
</organism>
<dbReference type="SMART" id="SM00388">
    <property type="entry name" value="HisKA"/>
    <property type="match status" value="1"/>
</dbReference>
<comment type="catalytic activity">
    <reaction evidence="1">
        <text>ATP + protein L-histidine = ADP + protein N-phospho-L-histidine.</text>
        <dbReference type="EC" id="2.7.13.3"/>
    </reaction>
</comment>
<evidence type="ECO:0000313" key="14">
    <source>
        <dbReference type="EMBL" id="KLU03598.1"/>
    </source>
</evidence>
<dbReference type="InterPro" id="IPR003661">
    <property type="entry name" value="HisK_dim/P_dom"/>
</dbReference>
<dbReference type="SUPFAM" id="SSF55785">
    <property type="entry name" value="PYP-like sensor domain (PAS domain)"/>
    <property type="match status" value="1"/>
</dbReference>
<keyword evidence="10" id="KW-0902">Two-component regulatory system</keyword>
<protein>
    <recommendedName>
        <fullName evidence="3">histidine kinase</fullName>
        <ecNumber evidence="3">2.7.13.3</ecNumber>
    </recommendedName>
</protein>
<evidence type="ECO:0000313" key="15">
    <source>
        <dbReference type="Proteomes" id="UP000036367"/>
    </source>
</evidence>
<dbReference type="NCBIfam" id="TIGR00229">
    <property type="entry name" value="sensory_box"/>
    <property type="match status" value="1"/>
</dbReference>
<evidence type="ECO:0000256" key="1">
    <source>
        <dbReference type="ARBA" id="ARBA00000085"/>
    </source>
</evidence>
<dbReference type="EC" id="2.7.13.3" evidence="3"/>
<evidence type="ECO:0000256" key="7">
    <source>
        <dbReference type="ARBA" id="ARBA00022741"/>
    </source>
</evidence>
<dbReference type="CDD" id="cd00075">
    <property type="entry name" value="HATPase"/>
    <property type="match status" value="1"/>
</dbReference>
<keyword evidence="5" id="KW-0597">Phosphoprotein</keyword>
<dbReference type="GO" id="GO:0005886">
    <property type="term" value="C:plasma membrane"/>
    <property type="evidence" value="ECO:0007669"/>
    <property type="project" value="UniProtKB-SubCell"/>
</dbReference>
<accession>A0A0J1BAP1</accession>
<dbReference type="PANTHER" id="PTHR45453:SF1">
    <property type="entry name" value="PHOSPHATE REGULON SENSOR PROTEIN PHOR"/>
    <property type="match status" value="1"/>
</dbReference>
<dbReference type="Pfam" id="PF00512">
    <property type="entry name" value="HisKA"/>
    <property type="match status" value="1"/>
</dbReference>
<comment type="subcellular location">
    <subcellularLocation>
        <location evidence="2">Cell membrane</location>
    </subcellularLocation>
</comment>
<keyword evidence="9" id="KW-0067">ATP-binding</keyword>
<dbReference type="GO" id="GO:0000155">
    <property type="term" value="F:phosphorelay sensor kinase activity"/>
    <property type="evidence" value="ECO:0007669"/>
    <property type="project" value="InterPro"/>
</dbReference>
<dbReference type="InterPro" id="IPR004358">
    <property type="entry name" value="Sig_transdc_His_kin-like_C"/>
</dbReference>
<dbReference type="PRINTS" id="PR00344">
    <property type="entry name" value="BCTRLSENSOR"/>
</dbReference>
<evidence type="ECO:0000256" key="4">
    <source>
        <dbReference type="ARBA" id="ARBA00022475"/>
    </source>
</evidence>
<dbReference type="InterPro" id="IPR050351">
    <property type="entry name" value="BphY/WalK/GraS-like"/>
</dbReference>
<evidence type="ECO:0000256" key="3">
    <source>
        <dbReference type="ARBA" id="ARBA00012438"/>
    </source>
</evidence>
<evidence type="ECO:0000256" key="10">
    <source>
        <dbReference type="ARBA" id="ARBA00023012"/>
    </source>
</evidence>
<dbReference type="PATRIC" id="fig|595434.4.peg.4165"/>
<keyword evidence="15" id="KW-1185">Reference proteome</keyword>
<proteinExistence type="predicted"/>